<feature type="domain" description="OTU" evidence="7">
    <location>
        <begin position="17"/>
        <end position="123"/>
    </location>
</feature>
<dbReference type="InterPro" id="IPR038765">
    <property type="entry name" value="Papain-like_cys_pep_sf"/>
</dbReference>
<evidence type="ECO:0000256" key="2">
    <source>
        <dbReference type="ARBA" id="ARBA00022670"/>
    </source>
</evidence>
<evidence type="ECO:0000256" key="6">
    <source>
        <dbReference type="RuleBase" id="RU367104"/>
    </source>
</evidence>
<dbReference type="EC" id="3.4.19.12" evidence="6"/>
<dbReference type="EMBL" id="JAABOA010000023">
    <property type="protein sequence ID" value="KAF9586504.1"/>
    <property type="molecule type" value="Genomic_DNA"/>
</dbReference>
<gene>
    <name evidence="8" type="primary">OTU1</name>
    <name evidence="8" type="ORF">BGW38_003418</name>
</gene>
<evidence type="ECO:0000313" key="8">
    <source>
        <dbReference type="EMBL" id="KAF9586504.1"/>
    </source>
</evidence>
<dbReference type="PANTHER" id="PTHR13312">
    <property type="entry name" value="HIV-INDUCED PROTEIN-7-LIKE PROTEASE"/>
    <property type="match status" value="1"/>
</dbReference>
<keyword evidence="5 6" id="KW-0788">Thiol protease</keyword>
<organism evidence="8 9">
    <name type="scientific">Lunasporangiospora selenospora</name>
    <dbReference type="NCBI Taxonomy" id="979761"/>
    <lineage>
        <taxon>Eukaryota</taxon>
        <taxon>Fungi</taxon>
        <taxon>Fungi incertae sedis</taxon>
        <taxon>Mucoromycota</taxon>
        <taxon>Mortierellomycotina</taxon>
        <taxon>Mortierellomycetes</taxon>
        <taxon>Mortierellales</taxon>
        <taxon>Mortierellaceae</taxon>
        <taxon>Lunasporangiospora</taxon>
    </lineage>
</organism>
<dbReference type="Pfam" id="PF24560">
    <property type="entry name" value="zf-C2H2_OTU1_C"/>
    <property type="match status" value="1"/>
</dbReference>
<dbReference type="SUPFAM" id="SSF54001">
    <property type="entry name" value="Cysteine proteinases"/>
    <property type="match status" value="1"/>
</dbReference>
<comment type="subcellular location">
    <subcellularLocation>
        <location evidence="6">Cytoplasm</location>
    </subcellularLocation>
</comment>
<evidence type="ECO:0000256" key="1">
    <source>
        <dbReference type="ARBA" id="ARBA00000707"/>
    </source>
</evidence>
<protein>
    <recommendedName>
        <fullName evidence="6">Ubiquitin thioesterase OTU</fullName>
        <ecNumber evidence="6">3.4.19.12</ecNumber>
    </recommendedName>
</protein>
<dbReference type="Proteomes" id="UP000780801">
    <property type="component" value="Unassembled WGS sequence"/>
</dbReference>
<evidence type="ECO:0000256" key="4">
    <source>
        <dbReference type="ARBA" id="ARBA00022801"/>
    </source>
</evidence>
<evidence type="ECO:0000256" key="5">
    <source>
        <dbReference type="ARBA" id="ARBA00022807"/>
    </source>
</evidence>
<dbReference type="AlphaFoldDB" id="A0A9P6G3L4"/>
<keyword evidence="9" id="KW-1185">Reference proteome</keyword>
<comment type="function">
    <text evidence="6">Hydrolase that can remove conjugated ubiquitin from proteins and may therefore play an important regulatory role at the level of protein turnover by preventing degradation.</text>
</comment>
<dbReference type="GO" id="GO:0005634">
    <property type="term" value="C:nucleus"/>
    <property type="evidence" value="ECO:0007669"/>
    <property type="project" value="TreeGrafter"/>
</dbReference>
<feature type="non-terminal residue" evidence="8">
    <location>
        <position position="1"/>
    </location>
</feature>
<accession>A0A9P6G3L4</accession>
<dbReference type="Gene3D" id="3.90.70.80">
    <property type="match status" value="1"/>
</dbReference>
<evidence type="ECO:0000259" key="7">
    <source>
        <dbReference type="PROSITE" id="PS50802"/>
    </source>
</evidence>
<dbReference type="GO" id="GO:0030968">
    <property type="term" value="P:endoplasmic reticulum unfolded protein response"/>
    <property type="evidence" value="ECO:0007669"/>
    <property type="project" value="TreeGrafter"/>
</dbReference>
<keyword evidence="2 8" id="KW-0645">Protease</keyword>
<name>A0A9P6G3L4_9FUNG</name>
<evidence type="ECO:0000313" key="9">
    <source>
        <dbReference type="Proteomes" id="UP000780801"/>
    </source>
</evidence>
<keyword evidence="4 6" id="KW-0378">Hydrolase</keyword>
<dbReference type="PROSITE" id="PS50802">
    <property type="entry name" value="OTU"/>
    <property type="match status" value="1"/>
</dbReference>
<dbReference type="GO" id="GO:0005829">
    <property type="term" value="C:cytosol"/>
    <property type="evidence" value="ECO:0007669"/>
    <property type="project" value="TreeGrafter"/>
</dbReference>
<keyword evidence="6" id="KW-0963">Cytoplasm</keyword>
<comment type="catalytic activity">
    <reaction evidence="1 6">
        <text>Thiol-dependent hydrolysis of ester, thioester, amide, peptide and isopeptide bonds formed by the C-terminal Gly of ubiquitin (a 76-residue protein attached to proteins as an intracellular targeting signal).</text>
        <dbReference type="EC" id="3.4.19.12"/>
    </reaction>
</comment>
<dbReference type="CDD" id="cd22745">
    <property type="entry name" value="OTU_OTU1"/>
    <property type="match status" value="1"/>
</dbReference>
<dbReference type="InterPro" id="IPR057766">
    <property type="entry name" value="Znf-C2H2_OTU1-like_C"/>
</dbReference>
<dbReference type="GO" id="GO:0016579">
    <property type="term" value="P:protein deubiquitination"/>
    <property type="evidence" value="ECO:0007669"/>
    <property type="project" value="TreeGrafter"/>
</dbReference>
<dbReference type="Pfam" id="PF02338">
    <property type="entry name" value="OTU"/>
    <property type="match status" value="1"/>
</dbReference>
<dbReference type="InterPro" id="IPR003323">
    <property type="entry name" value="OTU_dom"/>
</dbReference>
<dbReference type="OrthoDB" id="65596at2759"/>
<proteinExistence type="predicted"/>
<sequence length="200" mass="22613">TGGGSADGIRVRDLGYLVVREVQDDNSCLFNAIAFTVDQSMKTNIQGLRKIIAQAIEADPETYTDAMLGRPRKEYCDWIQRENSWGGAIELAIFSEHYKIEIDSIEVLSTRVDRFDYDAVALTPGYELPADCDQTQFDSSEEYIIKTGIQLAERLRKAHKFTDLATFTLRCSTCQTGLRGQKDAHQHAMETMHVAFEEYV</sequence>
<reference evidence="8" key="1">
    <citation type="journal article" date="2020" name="Fungal Divers.">
        <title>Resolving the Mortierellaceae phylogeny through synthesis of multi-gene phylogenetics and phylogenomics.</title>
        <authorList>
            <person name="Vandepol N."/>
            <person name="Liber J."/>
            <person name="Desiro A."/>
            <person name="Na H."/>
            <person name="Kennedy M."/>
            <person name="Barry K."/>
            <person name="Grigoriev I.V."/>
            <person name="Miller A.N."/>
            <person name="O'Donnell K."/>
            <person name="Stajich J.E."/>
            <person name="Bonito G."/>
        </authorList>
    </citation>
    <scope>NUCLEOTIDE SEQUENCE</scope>
    <source>
        <strain evidence="8">KOD1015</strain>
    </source>
</reference>
<comment type="caution">
    <text evidence="8">The sequence shown here is derived from an EMBL/GenBank/DDBJ whole genome shotgun (WGS) entry which is preliminary data.</text>
</comment>
<keyword evidence="3 6" id="KW-0833">Ubl conjugation pathway</keyword>
<dbReference type="GO" id="GO:0036503">
    <property type="term" value="P:ERAD pathway"/>
    <property type="evidence" value="ECO:0007669"/>
    <property type="project" value="TreeGrafter"/>
</dbReference>
<evidence type="ECO:0000256" key="3">
    <source>
        <dbReference type="ARBA" id="ARBA00022786"/>
    </source>
</evidence>
<dbReference type="GO" id="GO:0004843">
    <property type="term" value="F:cysteine-type deubiquitinase activity"/>
    <property type="evidence" value="ECO:0007669"/>
    <property type="project" value="UniProtKB-UniRule"/>
</dbReference>
<dbReference type="PANTHER" id="PTHR13312:SF0">
    <property type="entry name" value="UBIQUITIN THIOESTERASE OTU1"/>
    <property type="match status" value="1"/>
</dbReference>